<keyword evidence="7" id="KW-1015">Disulfide bond</keyword>
<evidence type="ECO:0000256" key="7">
    <source>
        <dbReference type="ARBA" id="ARBA00023157"/>
    </source>
</evidence>
<organism evidence="9 10">
    <name type="scientific">Leptobrachium leishanense</name>
    <name type="common">Leishan spiny toad</name>
    <dbReference type="NCBI Taxonomy" id="445787"/>
    <lineage>
        <taxon>Eukaryota</taxon>
        <taxon>Metazoa</taxon>
        <taxon>Chordata</taxon>
        <taxon>Craniata</taxon>
        <taxon>Vertebrata</taxon>
        <taxon>Euteleostomi</taxon>
        <taxon>Amphibia</taxon>
        <taxon>Batrachia</taxon>
        <taxon>Anura</taxon>
        <taxon>Pelobatoidea</taxon>
        <taxon>Megophryidae</taxon>
        <taxon>Leptobrachium</taxon>
    </lineage>
</organism>
<reference evidence="9" key="2">
    <citation type="submission" date="2025-09" db="UniProtKB">
        <authorList>
            <consortium name="Ensembl"/>
        </authorList>
    </citation>
    <scope>IDENTIFICATION</scope>
</reference>
<evidence type="ECO:0000313" key="10">
    <source>
        <dbReference type="Proteomes" id="UP000694569"/>
    </source>
</evidence>
<comment type="similarity">
    <text evidence="2">Belongs to the fucolectin family.</text>
</comment>
<evidence type="ECO:0000256" key="1">
    <source>
        <dbReference type="ARBA" id="ARBA00002219"/>
    </source>
</evidence>
<name>A0A8C5QZ94_9ANUR</name>
<dbReference type="PANTHER" id="PTHR45713:SF20">
    <property type="entry name" value="FUCOLECTIN TACHYLECTIN-4 PENTRAXIN-1 DOMAIN-CONTAINING PROTEIN"/>
    <property type="match status" value="1"/>
</dbReference>
<dbReference type="Pfam" id="PF22633">
    <property type="entry name" value="F5_F8_type_C_2"/>
    <property type="match status" value="4"/>
</dbReference>
<evidence type="ECO:0000256" key="4">
    <source>
        <dbReference type="ARBA" id="ARBA00022723"/>
    </source>
</evidence>
<feature type="domain" description="Fucolectin tachylectin-4 pentraxin-1" evidence="8">
    <location>
        <begin position="379"/>
        <end position="501"/>
    </location>
</feature>
<evidence type="ECO:0000256" key="3">
    <source>
        <dbReference type="ARBA" id="ARBA00011233"/>
    </source>
</evidence>
<dbReference type="InterPro" id="IPR008979">
    <property type="entry name" value="Galactose-bd-like_sf"/>
</dbReference>
<dbReference type="GeneTree" id="ENSGT01060000248575"/>
<accession>A0A8C5QZ94</accession>
<protein>
    <recommendedName>
        <fullName evidence="8">Fucolectin tachylectin-4 pentraxin-1 domain-containing protein</fullName>
    </recommendedName>
</protein>
<dbReference type="InterPro" id="IPR051941">
    <property type="entry name" value="BG_Antigen-Binding_Lectin"/>
</dbReference>
<dbReference type="PANTHER" id="PTHR45713">
    <property type="entry name" value="FTP DOMAIN-CONTAINING PROTEIN"/>
    <property type="match status" value="1"/>
</dbReference>
<sequence length="501" mass="55010">CKVTAQLLTSVTIYTVHKGVYSQSVNLALRGTSSQSSTYNELGAAENAIDGSSSANYMSKHCSHTAQDAPPWWRLDLTKVYNVQRVKVTNREDCCSERINGAEIRIGEGDARKAIDGYLNNDAAGDQCAKTKEEPDPWWKLDLNSDHKILSIAVTSRGECCDAPIKGAEIRVGNSNTSWKENPVCGTISSMDPGQTVSFYCNGMVGRFVYIVIPDDTRSLSLCEVQVFGVPTDKPIVNLALRGTSSQSSTYNHLGAAKNAIDGSRSTNYMSKHCSHTAQDAPPWWRLDLTKVYNVTRVKVTNRGDCCSERIDGAEIRIGLSPEHGGTKNPKCAKITSLGLGEEEEYICGMVGQYVTVTIPDRPEYLTLCEVKVYGEEVIGNYTGTSSTYDYLGAAENAIDGSRSTNYMSGHCTHTAQDAPPWWRLDLTKVYNVTRVKVTNRGDCCSERIDGAEIRIGSSPEHGGIKNPNLYIRPGNASDKLTHFLENVIPLVLTYRVRCVR</sequence>
<dbReference type="InterPro" id="IPR006585">
    <property type="entry name" value="FTP1"/>
</dbReference>
<keyword evidence="6" id="KW-0106">Calcium</keyword>
<dbReference type="SUPFAM" id="SSF49785">
    <property type="entry name" value="Galactose-binding domain-like"/>
    <property type="match status" value="4"/>
</dbReference>
<dbReference type="GO" id="GO:0046872">
    <property type="term" value="F:metal ion binding"/>
    <property type="evidence" value="ECO:0007669"/>
    <property type="project" value="UniProtKB-KW"/>
</dbReference>
<feature type="domain" description="Fucolectin tachylectin-4 pentraxin-1" evidence="8">
    <location>
        <begin position="111"/>
        <end position="233"/>
    </location>
</feature>
<keyword evidence="5" id="KW-0430">Lectin</keyword>
<evidence type="ECO:0000256" key="6">
    <source>
        <dbReference type="ARBA" id="ARBA00022837"/>
    </source>
</evidence>
<dbReference type="Gene3D" id="2.60.120.260">
    <property type="entry name" value="Galactose-binding domain-like"/>
    <property type="match status" value="4"/>
</dbReference>
<evidence type="ECO:0000313" key="9">
    <source>
        <dbReference type="Ensembl" id="ENSLLEP00000044383.1"/>
    </source>
</evidence>
<feature type="domain" description="Fucolectin tachylectin-4 pentraxin-1" evidence="8">
    <location>
        <begin position="236"/>
        <end position="377"/>
    </location>
</feature>
<evidence type="ECO:0000256" key="5">
    <source>
        <dbReference type="ARBA" id="ARBA00022734"/>
    </source>
</evidence>
<keyword evidence="10" id="KW-1185">Reference proteome</keyword>
<dbReference type="SMART" id="SM00607">
    <property type="entry name" value="FTP"/>
    <property type="match status" value="4"/>
</dbReference>
<dbReference type="GO" id="GO:0001868">
    <property type="term" value="P:regulation of complement activation, lectin pathway"/>
    <property type="evidence" value="ECO:0007669"/>
    <property type="project" value="UniProtKB-ARBA"/>
</dbReference>
<dbReference type="Ensembl" id="ENSLLET00000046162.1">
    <property type="protein sequence ID" value="ENSLLEP00000044383.1"/>
    <property type="gene ID" value="ENSLLEG00000027310.1"/>
</dbReference>
<proteinExistence type="inferred from homology"/>
<comment type="subunit">
    <text evidence="3">Homotrimer.</text>
</comment>
<keyword evidence="4" id="KW-0479">Metal-binding</keyword>
<dbReference type="GO" id="GO:0010185">
    <property type="term" value="P:regulation of cellular defense response"/>
    <property type="evidence" value="ECO:0007669"/>
    <property type="project" value="UniProtKB-ARBA"/>
</dbReference>
<reference evidence="9" key="1">
    <citation type="submission" date="2025-08" db="UniProtKB">
        <authorList>
            <consortium name="Ensembl"/>
        </authorList>
    </citation>
    <scope>IDENTIFICATION</scope>
</reference>
<evidence type="ECO:0000259" key="8">
    <source>
        <dbReference type="SMART" id="SM00607"/>
    </source>
</evidence>
<dbReference type="AlphaFoldDB" id="A0A8C5QZ94"/>
<evidence type="ECO:0000256" key="2">
    <source>
        <dbReference type="ARBA" id="ARBA00010147"/>
    </source>
</evidence>
<dbReference type="GO" id="GO:0042806">
    <property type="term" value="F:fucose binding"/>
    <property type="evidence" value="ECO:0007669"/>
    <property type="project" value="UniProtKB-ARBA"/>
</dbReference>
<feature type="domain" description="Fucolectin tachylectin-4 pentraxin-1" evidence="8">
    <location>
        <begin position="24"/>
        <end position="110"/>
    </location>
</feature>
<comment type="function">
    <text evidence="1">Acts as a defensive agent. Recognizes blood group fucosylated oligosaccharides including A, B, H and Lewis B-type antigens. Does not recognize Lewis A antigen and has low affinity for monovalent haptens.</text>
</comment>
<dbReference type="Proteomes" id="UP000694569">
    <property type="component" value="Unplaced"/>
</dbReference>